<evidence type="ECO:0000313" key="2">
    <source>
        <dbReference type="EMBL" id="ESK85930.1"/>
    </source>
</evidence>
<evidence type="ECO:0000256" key="1">
    <source>
        <dbReference type="SAM" id="Phobius"/>
    </source>
</evidence>
<keyword evidence="1" id="KW-1133">Transmembrane helix</keyword>
<protein>
    <submittedName>
        <fullName evidence="2">Uncharacterized protein</fullName>
    </submittedName>
</protein>
<dbReference type="HOGENOM" id="CLU_1938701_0_0_1"/>
<feature type="transmembrane region" description="Helical" evidence="1">
    <location>
        <begin position="52"/>
        <end position="70"/>
    </location>
</feature>
<dbReference type="OrthoDB" id="10543630at2759"/>
<gene>
    <name evidence="2" type="ORF">Moror_10989</name>
</gene>
<dbReference type="EMBL" id="AWSO01000999">
    <property type="protein sequence ID" value="ESK85930.1"/>
    <property type="molecule type" value="Genomic_DNA"/>
</dbReference>
<comment type="caution">
    <text evidence="2">The sequence shown here is derived from an EMBL/GenBank/DDBJ whole genome shotgun (WGS) entry which is preliminary data.</text>
</comment>
<proteinExistence type="predicted"/>
<evidence type="ECO:0000313" key="3">
    <source>
        <dbReference type="Proteomes" id="UP000017559"/>
    </source>
</evidence>
<dbReference type="AlphaFoldDB" id="V2X0F3"/>
<feature type="transmembrane region" description="Helical" evidence="1">
    <location>
        <begin position="76"/>
        <end position="95"/>
    </location>
</feature>
<sequence>MWHVAVHFFGRKFAITASSERERADTVTKYLTNMMIRLPRSQQRVSFKRDSGVHWIVAGILLANVVTLLFGETNNLNALFISLGSFSALAISIIPERYWHSMSSRLRAYGRTNVVPTQHTSVKSIVEKSG</sequence>
<keyword evidence="3" id="KW-1185">Reference proteome</keyword>
<accession>V2X0F3</accession>
<name>V2X0F3_MONRO</name>
<reference evidence="2 3" key="1">
    <citation type="journal article" date="2014" name="BMC Genomics">
        <title>Genome and secretome analysis of the hemibiotrophic fungal pathogen, Moniliophthora roreri, which causes frosty pod rot disease of cacao: mechanisms of the biotrophic and necrotrophic phases.</title>
        <authorList>
            <person name="Meinhardt L.W."/>
            <person name="Costa G.G.L."/>
            <person name="Thomazella D.P.T."/>
            <person name="Teixeira P.J.P.L."/>
            <person name="Carazzolle M.F."/>
            <person name="Schuster S.C."/>
            <person name="Carlson J.E."/>
            <person name="Guiltinan M.J."/>
            <person name="Mieczkowski P."/>
            <person name="Farmer A."/>
            <person name="Ramaraj T."/>
            <person name="Crozier J."/>
            <person name="Davis R.E."/>
            <person name="Shao J."/>
            <person name="Melnick R.L."/>
            <person name="Pereira G.A.G."/>
            <person name="Bailey B.A."/>
        </authorList>
    </citation>
    <scope>NUCLEOTIDE SEQUENCE [LARGE SCALE GENOMIC DNA]</scope>
    <source>
        <strain evidence="2 3">MCA 2997</strain>
    </source>
</reference>
<organism evidence="2 3">
    <name type="scientific">Moniliophthora roreri (strain MCA 2997)</name>
    <name type="common">Cocoa frosty pod rot fungus</name>
    <name type="synonym">Crinipellis roreri</name>
    <dbReference type="NCBI Taxonomy" id="1381753"/>
    <lineage>
        <taxon>Eukaryota</taxon>
        <taxon>Fungi</taxon>
        <taxon>Dikarya</taxon>
        <taxon>Basidiomycota</taxon>
        <taxon>Agaricomycotina</taxon>
        <taxon>Agaricomycetes</taxon>
        <taxon>Agaricomycetidae</taxon>
        <taxon>Agaricales</taxon>
        <taxon>Marasmiineae</taxon>
        <taxon>Marasmiaceae</taxon>
        <taxon>Moniliophthora</taxon>
    </lineage>
</organism>
<dbReference type="Proteomes" id="UP000017559">
    <property type="component" value="Unassembled WGS sequence"/>
</dbReference>
<keyword evidence="1" id="KW-0472">Membrane</keyword>
<keyword evidence="1" id="KW-0812">Transmembrane</keyword>
<dbReference type="KEGG" id="mrr:Moror_10989"/>